<evidence type="ECO:0000313" key="1">
    <source>
        <dbReference type="EMBL" id="CAB4014349.1"/>
    </source>
</evidence>
<keyword evidence="1" id="KW-0378">Hydrolase</keyword>
<dbReference type="OrthoDB" id="10045791at2759"/>
<sequence length="422" mass="46647">MVDHWRDVASSGIVIEDKSSSFALNHLDLVDVPLAALHSPRILLSVVVSPKMKIWPGRWIAEEQWPSPNVSTKKFGLSHNGILQEVKDSTVGERNEKTVLIPSSFACGSAGGCMIPGNEPADLAQNQACDDGLSRCWHGDVVDTIDILGSPSVQLEISSDKPVATLCARLVDVFPDGKATLISIGILNLTHRNGHSADEISALKAGEHYNIQLDLDVAGYTVHAGHQLRLALSQSYWPNSIWPPPSTPVLQLHFVSPPVFTLPLRKRGVDINNNDELFNDLGQPVVNPHALSVKEIRTPSLQRYTTHDTQTQSHKTTREMDKGEFQRLDNNTIFGASLIEVYDVVEGEPLSAKVFTETNTRVARKETGTGQTAELFDTFVNTKSVLSADESHFHSECEVKAWCENEMVFENQWKKAIPRFNM</sequence>
<evidence type="ECO:0000313" key="2">
    <source>
        <dbReference type="Proteomes" id="UP001152795"/>
    </source>
</evidence>
<dbReference type="Proteomes" id="UP001152795">
    <property type="component" value="Unassembled WGS sequence"/>
</dbReference>
<proteinExistence type="predicted"/>
<name>A0A7D9EQ13_PARCT</name>
<protein>
    <submittedName>
        <fullName evidence="1">Family hydrolase</fullName>
    </submittedName>
</protein>
<organism evidence="1 2">
    <name type="scientific">Paramuricea clavata</name>
    <name type="common">Red gorgonian</name>
    <name type="synonym">Violescent sea-whip</name>
    <dbReference type="NCBI Taxonomy" id="317549"/>
    <lineage>
        <taxon>Eukaryota</taxon>
        <taxon>Metazoa</taxon>
        <taxon>Cnidaria</taxon>
        <taxon>Anthozoa</taxon>
        <taxon>Octocorallia</taxon>
        <taxon>Malacalcyonacea</taxon>
        <taxon>Plexauridae</taxon>
        <taxon>Paramuricea</taxon>
    </lineage>
</organism>
<dbReference type="AlphaFoldDB" id="A0A7D9EQ13"/>
<gene>
    <name evidence="1" type="ORF">PACLA_8A026950</name>
</gene>
<dbReference type="GO" id="GO:0008239">
    <property type="term" value="F:dipeptidyl-peptidase activity"/>
    <property type="evidence" value="ECO:0007669"/>
    <property type="project" value="InterPro"/>
</dbReference>
<dbReference type="SUPFAM" id="SSF49785">
    <property type="entry name" value="Galactose-binding domain-like"/>
    <property type="match status" value="1"/>
</dbReference>
<dbReference type="InterPro" id="IPR013736">
    <property type="entry name" value="Xaa-Pro_dipept_C"/>
</dbReference>
<dbReference type="Gene3D" id="2.60.120.260">
    <property type="entry name" value="Galactose-binding domain-like"/>
    <property type="match status" value="1"/>
</dbReference>
<dbReference type="EMBL" id="CACRXK020008265">
    <property type="protein sequence ID" value="CAB4014349.1"/>
    <property type="molecule type" value="Genomic_DNA"/>
</dbReference>
<accession>A0A7D9EQ13</accession>
<keyword evidence="2" id="KW-1185">Reference proteome</keyword>
<comment type="caution">
    <text evidence="1">The sequence shown here is derived from an EMBL/GenBank/DDBJ whole genome shotgun (WGS) entry which is preliminary data.</text>
</comment>
<reference evidence="1" key="1">
    <citation type="submission" date="2020-04" db="EMBL/GenBank/DDBJ databases">
        <authorList>
            <person name="Alioto T."/>
            <person name="Alioto T."/>
            <person name="Gomez Garrido J."/>
        </authorList>
    </citation>
    <scope>NUCLEOTIDE SEQUENCE</scope>
    <source>
        <strain evidence="1">A484AB</strain>
    </source>
</reference>
<dbReference type="Pfam" id="PF08530">
    <property type="entry name" value="PepX_C"/>
    <property type="match status" value="1"/>
</dbReference>
<dbReference type="InterPro" id="IPR008979">
    <property type="entry name" value="Galactose-bd-like_sf"/>
</dbReference>
<dbReference type="SMART" id="SM00939">
    <property type="entry name" value="PepX_C"/>
    <property type="match status" value="1"/>
</dbReference>